<dbReference type="Proteomes" id="UP001183777">
    <property type="component" value="Unassembled WGS sequence"/>
</dbReference>
<keyword evidence="2" id="KW-1185">Reference proteome</keyword>
<accession>A0ABU2RGF6</accession>
<sequence length="78" mass="7795">MEGELAEGVAGRLDLPADGIRVRVHAAAASGALRVANQEISGALLGGEGVRRFAYTHQILVRAVLGATGGALGDATAT</sequence>
<gene>
    <name evidence="1" type="ORF">RM649_09810</name>
</gene>
<organism evidence="1 2">
    <name type="scientific">Streptomyces salyersiae</name>
    <dbReference type="NCBI Taxonomy" id="3075530"/>
    <lineage>
        <taxon>Bacteria</taxon>
        <taxon>Bacillati</taxon>
        <taxon>Actinomycetota</taxon>
        <taxon>Actinomycetes</taxon>
        <taxon>Kitasatosporales</taxon>
        <taxon>Streptomycetaceae</taxon>
        <taxon>Streptomyces</taxon>
    </lineage>
</organism>
<comment type="caution">
    <text evidence="1">The sequence shown here is derived from an EMBL/GenBank/DDBJ whole genome shotgun (WGS) entry which is preliminary data.</text>
</comment>
<dbReference type="Gene3D" id="1.10.357.10">
    <property type="entry name" value="Tetracycline Repressor, domain 2"/>
    <property type="match status" value="1"/>
</dbReference>
<protein>
    <submittedName>
        <fullName evidence="1">Uncharacterized protein</fullName>
    </submittedName>
</protein>
<evidence type="ECO:0000313" key="2">
    <source>
        <dbReference type="Proteomes" id="UP001183777"/>
    </source>
</evidence>
<reference evidence="2" key="1">
    <citation type="submission" date="2023-07" db="EMBL/GenBank/DDBJ databases">
        <title>30 novel species of actinomycetes from the DSMZ collection.</title>
        <authorList>
            <person name="Nouioui I."/>
        </authorList>
    </citation>
    <scope>NUCLEOTIDE SEQUENCE [LARGE SCALE GENOMIC DNA]</scope>
    <source>
        <strain evidence="2">DSM 41770</strain>
    </source>
</reference>
<dbReference type="EMBL" id="JAVREX010000003">
    <property type="protein sequence ID" value="MDT0427936.1"/>
    <property type="molecule type" value="Genomic_DNA"/>
</dbReference>
<name>A0ABU2RGF6_9ACTN</name>
<evidence type="ECO:0000313" key="1">
    <source>
        <dbReference type="EMBL" id="MDT0427936.1"/>
    </source>
</evidence>
<proteinExistence type="predicted"/>
<dbReference type="RefSeq" id="WP_311656049.1">
    <property type="nucleotide sequence ID" value="NZ_JAVREX010000003.1"/>
</dbReference>